<sequence>MGQCYVAVCSVCGAEYDEEDTTMHLPTREEAVQYALGYGDGDPYGWHTEAGLLVCGQDDTVHQVAVQVAREATLPVGQMDLAGHVAHQPDRMRARLLDCDGHHEEVVEAPFDKPDPLTTSPDAMVVTWPREEAAA</sequence>
<keyword evidence="2" id="KW-1185">Reference proteome</keyword>
<dbReference type="EMBL" id="BAAARJ010000018">
    <property type="protein sequence ID" value="GAA2629724.1"/>
    <property type="molecule type" value="Genomic_DNA"/>
</dbReference>
<gene>
    <name evidence="1" type="ORF">GCM10009863_51390</name>
</gene>
<protein>
    <submittedName>
        <fullName evidence="1">Uncharacterized protein</fullName>
    </submittedName>
</protein>
<name>A0ABP6CZH8_9ACTN</name>
<reference evidence="2" key="1">
    <citation type="journal article" date="2019" name="Int. J. Syst. Evol. Microbiol.">
        <title>The Global Catalogue of Microorganisms (GCM) 10K type strain sequencing project: providing services to taxonomists for standard genome sequencing and annotation.</title>
        <authorList>
            <consortium name="The Broad Institute Genomics Platform"/>
            <consortium name="The Broad Institute Genome Sequencing Center for Infectious Disease"/>
            <person name="Wu L."/>
            <person name="Ma J."/>
        </authorList>
    </citation>
    <scope>NUCLEOTIDE SEQUENCE [LARGE SCALE GENOMIC DNA]</scope>
    <source>
        <strain evidence="2">JCM 16373</strain>
    </source>
</reference>
<evidence type="ECO:0000313" key="1">
    <source>
        <dbReference type="EMBL" id="GAA2629724.1"/>
    </source>
</evidence>
<evidence type="ECO:0000313" key="2">
    <source>
        <dbReference type="Proteomes" id="UP001501447"/>
    </source>
</evidence>
<dbReference type="RefSeq" id="WP_344568896.1">
    <property type="nucleotide sequence ID" value="NZ_BAAARJ010000018.1"/>
</dbReference>
<dbReference type="Proteomes" id="UP001501447">
    <property type="component" value="Unassembled WGS sequence"/>
</dbReference>
<organism evidence="1 2">
    <name type="scientific">Streptomyces axinellae</name>
    <dbReference type="NCBI Taxonomy" id="552788"/>
    <lineage>
        <taxon>Bacteria</taxon>
        <taxon>Bacillati</taxon>
        <taxon>Actinomycetota</taxon>
        <taxon>Actinomycetes</taxon>
        <taxon>Kitasatosporales</taxon>
        <taxon>Streptomycetaceae</taxon>
        <taxon>Streptomyces</taxon>
    </lineage>
</organism>
<comment type="caution">
    <text evidence="1">The sequence shown here is derived from an EMBL/GenBank/DDBJ whole genome shotgun (WGS) entry which is preliminary data.</text>
</comment>
<proteinExistence type="predicted"/>
<accession>A0ABP6CZH8</accession>